<dbReference type="Proteomes" id="UP000533637">
    <property type="component" value="Unassembled WGS sequence"/>
</dbReference>
<evidence type="ECO:0000313" key="3">
    <source>
        <dbReference type="Proteomes" id="UP000533637"/>
    </source>
</evidence>
<gene>
    <name evidence="2" type="ORF">GGQ57_001773</name>
</gene>
<evidence type="ECO:0000256" key="1">
    <source>
        <dbReference type="SAM" id="Phobius"/>
    </source>
</evidence>
<name>A0ABR6KK60_9BACT</name>
<sequence>MEPALLLYILLGVAGLGAFLFAISPAGRRWLDKNS</sequence>
<proteinExistence type="predicted"/>
<feature type="transmembrane region" description="Helical" evidence="1">
    <location>
        <begin position="6"/>
        <end position="23"/>
    </location>
</feature>
<organism evidence="2 3">
    <name type="scientific">Parabacteroides faecis</name>
    <dbReference type="NCBI Taxonomy" id="1217282"/>
    <lineage>
        <taxon>Bacteria</taxon>
        <taxon>Pseudomonadati</taxon>
        <taxon>Bacteroidota</taxon>
        <taxon>Bacteroidia</taxon>
        <taxon>Bacteroidales</taxon>
        <taxon>Tannerellaceae</taxon>
        <taxon>Parabacteroides</taxon>
    </lineage>
</organism>
<keyword evidence="1" id="KW-1133">Transmembrane helix</keyword>
<keyword evidence="1" id="KW-0812">Transmembrane</keyword>
<keyword evidence="1" id="KW-0472">Membrane</keyword>
<keyword evidence="3" id="KW-1185">Reference proteome</keyword>
<protein>
    <submittedName>
        <fullName evidence="2">Uncharacterized protein</fullName>
    </submittedName>
</protein>
<accession>A0ABR6KK60</accession>
<comment type="caution">
    <text evidence="2">The sequence shown here is derived from an EMBL/GenBank/DDBJ whole genome shotgun (WGS) entry which is preliminary data.</text>
</comment>
<evidence type="ECO:0000313" key="2">
    <source>
        <dbReference type="EMBL" id="MBB4621876.1"/>
    </source>
</evidence>
<dbReference type="EMBL" id="JACHOC010000003">
    <property type="protein sequence ID" value="MBB4621876.1"/>
    <property type="molecule type" value="Genomic_DNA"/>
</dbReference>
<reference evidence="2 3" key="1">
    <citation type="submission" date="2020-08" db="EMBL/GenBank/DDBJ databases">
        <title>Genomic Encyclopedia of Type Strains, Phase IV (KMG-IV): sequencing the most valuable type-strain genomes for metagenomic binning, comparative biology and taxonomic classification.</title>
        <authorList>
            <person name="Goeker M."/>
        </authorList>
    </citation>
    <scope>NUCLEOTIDE SEQUENCE [LARGE SCALE GENOMIC DNA]</scope>
    <source>
        <strain evidence="2 3">DSM 102983</strain>
    </source>
</reference>